<keyword evidence="4" id="KW-1185">Reference proteome</keyword>
<feature type="chain" id="PRO_5018281781" description="Secreted protein" evidence="2">
    <location>
        <begin position="26"/>
        <end position="100"/>
    </location>
</feature>
<proteinExistence type="predicted"/>
<evidence type="ECO:0000313" key="3">
    <source>
        <dbReference type="EMBL" id="RPB14693.1"/>
    </source>
</evidence>
<reference evidence="3 4" key="1">
    <citation type="journal article" date="2018" name="Nat. Ecol. Evol.">
        <title>Pezizomycetes genomes reveal the molecular basis of ectomycorrhizal truffle lifestyle.</title>
        <authorList>
            <person name="Murat C."/>
            <person name="Payen T."/>
            <person name="Noel B."/>
            <person name="Kuo A."/>
            <person name="Morin E."/>
            <person name="Chen J."/>
            <person name="Kohler A."/>
            <person name="Krizsan K."/>
            <person name="Balestrini R."/>
            <person name="Da Silva C."/>
            <person name="Montanini B."/>
            <person name="Hainaut M."/>
            <person name="Levati E."/>
            <person name="Barry K.W."/>
            <person name="Belfiori B."/>
            <person name="Cichocki N."/>
            <person name="Clum A."/>
            <person name="Dockter R.B."/>
            <person name="Fauchery L."/>
            <person name="Guy J."/>
            <person name="Iotti M."/>
            <person name="Le Tacon F."/>
            <person name="Lindquist E.A."/>
            <person name="Lipzen A."/>
            <person name="Malagnac F."/>
            <person name="Mello A."/>
            <person name="Molinier V."/>
            <person name="Miyauchi S."/>
            <person name="Poulain J."/>
            <person name="Riccioni C."/>
            <person name="Rubini A."/>
            <person name="Sitrit Y."/>
            <person name="Splivallo R."/>
            <person name="Traeger S."/>
            <person name="Wang M."/>
            <person name="Zifcakova L."/>
            <person name="Wipf D."/>
            <person name="Zambonelli A."/>
            <person name="Paolocci F."/>
            <person name="Nowrousian M."/>
            <person name="Ottonello S."/>
            <person name="Baldrian P."/>
            <person name="Spatafora J.W."/>
            <person name="Henrissat B."/>
            <person name="Nagy L.G."/>
            <person name="Aury J.M."/>
            <person name="Wincker P."/>
            <person name="Grigoriev I.V."/>
            <person name="Bonfante P."/>
            <person name="Martin F.M."/>
        </authorList>
    </citation>
    <scope>NUCLEOTIDE SEQUENCE [LARGE SCALE GENOMIC DNA]</scope>
    <source>
        <strain evidence="3 4">CCBAS932</strain>
    </source>
</reference>
<gene>
    <name evidence="3" type="ORF">P167DRAFT_533681</name>
</gene>
<dbReference type="InParanoid" id="A0A3N4KVW4"/>
<dbReference type="AlphaFoldDB" id="A0A3N4KVW4"/>
<name>A0A3N4KVW4_9PEZI</name>
<organism evidence="3 4">
    <name type="scientific">Morchella conica CCBAS932</name>
    <dbReference type="NCBI Taxonomy" id="1392247"/>
    <lineage>
        <taxon>Eukaryota</taxon>
        <taxon>Fungi</taxon>
        <taxon>Dikarya</taxon>
        <taxon>Ascomycota</taxon>
        <taxon>Pezizomycotina</taxon>
        <taxon>Pezizomycetes</taxon>
        <taxon>Pezizales</taxon>
        <taxon>Morchellaceae</taxon>
        <taxon>Morchella</taxon>
    </lineage>
</organism>
<protein>
    <recommendedName>
        <fullName evidence="5">Secreted protein</fullName>
    </recommendedName>
</protein>
<evidence type="ECO:0000256" key="2">
    <source>
        <dbReference type="SAM" id="SignalP"/>
    </source>
</evidence>
<sequence length="100" mass="10895">MCVRVSRIYVLCLLKSLLEPPALKASPFVHPERPQIFPSTSNITAAQSCSDESVGGVPQRVKSVADAVSSFFLFPFDEGPERSSLVSGVKKTEQDRDLAQ</sequence>
<evidence type="ECO:0000313" key="4">
    <source>
        <dbReference type="Proteomes" id="UP000277580"/>
    </source>
</evidence>
<dbReference type="EMBL" id="ML119116">
    <property type="protein sequence ID" value="RPB14693.1"/>
    <property type="molecule type" value="Genomic_DNA"/>
</dbReference>
<feature type="compositionally biased region" description="Basic and acidic residues" evidence="1">
    <location>
        <begin position="90"/>
        <end position="100"/>
    </location>
</feature>
<dbReference type="Proteomes" id="UP000277580">
    <property type="component" value="Unassembled WGS sequence"/>
</dbReference>
<accession>A0A3N4KVW4</accession>
<feature type="region of interest" description="Disordered" evidence="1">
    <location>
        <begin position="78"/>
        <end position="100"/>
    </location>
</feature>
<evidence type="ECO:0008006" key="5">
    <source>
        <dbReference type="Google" id="ProtNLM"/>
    </source>
</evidence>
<feature type="signal peptide" evidence="2">
    <location>
        <begin position="1"/>
        <end position="25"/>
    </location>
</feature>
<keyword evidence="2" id="KW-0732">Signal</keyword>
<evidence type="ECO:0000256" key="1">
    <source>
        <dbReference type="SAM" id="MobiDB-lite"/>
    </source>
</evidence>